<keyword evidence="3 7" id="KW-0547">Nucleotide-binding</keyword>
<comment type="caution">
    <text evidence="10">The sequence shown here is derived from an EMBL/GenBank/DDBJ whole genome shotgun (WGS) entry which is preliminary data.</text>
</comment>
<reference evidence="10 11" key="1">
    <citation type="submission" date="2018-05" db="EMBL/GenBank/DDBJ databases">
        <title>Genomic Encyclopedia of Type Strains, Phase IV (KMG-IV): sequencing the most valuable type-strain genomes for metagenomic binning, comparative biology and taxonomic classification.</title>
        <authorList>
            <person name="Goeker M."/>
        </authorList>
    </citation>
    <scope>NUCLEOTIDE SEQUENCE [LARGE SCALE GENOMIC DNA]</scope>
    <source>
        <strain evidence="10 11">DSM 25350</strain>
    </source>
</reference>
<keyword evidence="11" id="KW-1185">Reference proteome</keyword>
<evidence type="ECO:0000259" key="9">
    <source>
        <dbReference type="PROSITE" id="PS50011"/>
    </source>
</evidence>
<dbReference type="PROSITE" id="PS50011">
    <property type="entry name" value="PROTEIN_KINASE_DOM"/>
    <property type="match status" value="1"/>
</dbReference>
<dbReference type="EMBL" id="QGGU01000009">
    <property type="protein sequence ID" value="PWK48610.1"/>
    <property type="molecule type" value="Genomic_DNA"/>
</dbReference>
<sequence>MILSAGTVLIGRFEILEPLGKGAHGHVYSVLDRQLDCQIAIKVLSDELVQNSQQLSRFRDEILICRRISHPNIIRVHEFYHDIDCVFYTMDQVDGTTLSEFIKNKVSLSLDELHNIAMQLFAGIEAAHKKGVIHCDLKPDNILITSDHHVYINDFGIAKLEASDNLEFATHAYASPSLLNSGEVNEKIDFYAMAVTLYELMHKKLPFSEQPANQLTAEKNKGASAVKLNRKFKTFSAFFDRSLSAMPHQQPETIDEMRELWLVAFNQTQSSIASSSQTLWWRIAGVVIIFGFFGFFYWGFNSSSVDTNAQDGSGKPLAEKSAKAVQSDNSVVDSILILPMQTTGSLSALNYSLSDASLAVLYNRLSQFRLRIIDEARMRQTLDYLGYQIPLTNHQKKQLAELLGADYLLTGTLTKLGDQVDMSLQLLDSRTKQLTETWQQQKNYSENKILDELSNSASNIAEHLNSTEHTQVDAIVSGRANWLIRQTEDFISQNRLEQAEQTLTNLKKEFPELKQASFLEATIALWRGELIKAESLLEQLIKNTRHDSILHLKAQARYSELKSDNKKVEHFYQKLIDILPYDLSINFDFISFLNSQGQVEQAKKQLMALSKQDTQSPKIWFELSKAAIRTGDIQRALDEYLMKALVIYKRTKDRFGEANVLNAFGVALQRQGRFQQAEDYYQQALNIREELDVPQAIATSLGNLATMQSIKGDFSAAKQSLQKALAIRTEINDSVGVASINDKLGLLEEEQGDYKTALKYYRDALSIRMTLDDNWLKAESMNNIGYIYFLLSQFDEALVYLRQSEQNYLSVNEPMGIIKVRQSLAQINMQQGNWQSAYQVFSTTTEDAKALGLKEEALVAEGFLARLSFFQGNFKVSENIWQSIKDQVIAAKDSRGETEINLWLTEMYINTGQLNKARRVIENIKQNLSDEEKSGEQYQWYKLLEVELLASRGEYLPAVRLLNDFRARMNDKTSPLIQFRTLILNNWIAIKSEDYSGNFIETLESSLSPVASAHIVDWFKWQEIQAIHALNHSNWNKLENILNNVLPDLRRLDNYWRQFQFEALLYELKNNKQVPASQSIYKNSLQRILLQIPENNHETFLQLNNFPALTVSEKKE</sequence>
<dbReference type="Pfam" id="PF00069">
    <property type="entry name" value="Pkinase"/>
    <property type="match status" value="1"/>
</dbReference>
<evidence type="ECO:0000256" key="4">
    <source>
        <dbReference type="ARBA" id="ARBA00022777"/>
    </source>
</evidence>
<dbReference type="PROSITE" id="PS50005">
    <property type="entry name" value="TPR"/>
    <property type="match status" value="2"/>
</dbReference>
<feature type="repeat" description="TPR" evidence="6">
    <location>
        <begin position="658"/>
        <end position="691"/>
    </location>
</feature>
<dbReference type="GO" id="GO:0005524">
    <property type="term" value="F:ATP binding"/>
    <property type="evidence" value="ECO:0007669"/>
    <property type="project" value="UniProtKB-UniRule"/>
</dbReference>
<dbReference type="InterPro" id="IPR017441">
    <property type="entry name" value="Protein_kinase_ATP_BS"/>
</dbReference>
<evidence type="ECO:0000256" key="1">
    <source>
        <dbReference type="ARBA" id="ARBA00022527"/>
    </source>
</evidence>
<feature type="domain" description="Protein kinase" evidence="9">
    <location>
        <begin position="13"/>
        <end position="262"/>
    </location>
</feature>
<dbReference type="OrthoDB" id="9801841at2"/>
<evidence type="ECO:0000256" key="3">
    <source>
        <dbReference type="ARBA" id="ARBA00022741"/>
    </source>
</evidence>
<keyword evidence="8" id="KW-1133">Transmembrane helix</keyword>
<dbReference type="PROSITE" id="PS00107">
    <property type="entry name" value="PROTEIN_KINASE_ATP"/>
    <property type="match status" value="1"/>
</dbReference>
<feature type="repeat" description="TPR" evidence="6">
    <location>
        <begin position="738"/>
        <end position="771"/>
    </location>
</feature>
<dbReference type="PROSITE" id="PS00108">
    <property type="entry name" value="PROTEIN_KINASE_ST"/>
    <property type="match status" value="1"/>
</dbReference>
<evidence type="ECO:0000256" key="7">
    <source>
        <dbReference type="PROSITE-ProRule" id="PRU10141"/>
    </source>
</evidence>
<dbReference type="Pfam" id="PF13424">
    <property type="entry name" value="TPR_12"/>
    <property type="match status" value="2"/>
</dbReference>
<gene>
    <name evidence="10" type="ORF">C8D97_109161</name>
</gene>
<organism evidence="10 11">
    <name type="scientific">Pleionea mediterranea</name>
    <dbReference type="NCBI Taxonomy" id="523701"/>
    <lineage>
        <taxon>Bacteria</taxon>
        <taxon>Pseudomonadati</taxon>
        <taxon>Pseudomonadota</taxon>
        <taxon>Gammaproteobacteria</taxon>
        <taxon>Oceanospirillales</taxon>
        <taxon>Pleioneaceae</taxon>
        <taxon>Pleionea</taxon>
    </lineage>
</organism>
<dbReference type="Gene3D" id="1.25.40.10">
    <property type="entry name" value="Tetratricopeptide repeat domain"/>
    <property type="match status" value="3"/>
</dbReference>
<dbReference type="CDD" id="cd14014">
    <property type="entry name" value="STKc_PknB_like"/>
    <property type="match status" value="1"/>
</dbReference>
<keyword evidence="5 7" id="KW-0067">ATP-binding</keyword>
<keyword evidence="4 10" id="KW-0418">Kinase</keyword>
<dbReference type="SUPFAM" id="SSF48452">
    <property type="entry name" value="TPR-like"/>
    <property type="match status" value="3"/>
</dbReference>
<name>A0A316FLK8_9GAMM</name>
<keyword evidence="2" id="KW-0808">Transferase</keyword>
<dbReference type="AlphaFoldDB" id="A0A316FLK8"/>
<evidence type="ECO:0000256" key="8">
    <source>
        <dbReference type="SAM" id="Phobius"/>
    </source>
</evidence>
<dbReference type="RefSeq" id="WP_146196148.1">
    <property type="nucleotide sequence ID" value="NZ_QGGU01000009.1"/>
</dbReference>
<protein>
    <submittedName>
        <fullName evidence="10">Serine/threonine protein kinase</fullName>
    </submittedName>
</protein>
<accession>A0A316FLK8</accession>
<feature type="transmembrane region" description="Helical" evidence="8">
    <location>
        <begin position="279"/>
        <end position="300"/>
    </location>
</feature>
<dbReference type="InterPro" id="IPR011990">
    <property type="entry name" value="TPR-like_helical_dom_sf"/>
</dbReference>
<evidence type="ECO:0000256" key="5">
    <source>
        <dbReference type="ARBA" id="ARBA00022840"/>
    </source>
</evidence>
<evidence type="ECO:0000313" key="11">
    <source>
        <dbReference type="Proteomes" id="UP000245790"/>
    </source>
</evidence>
<dbReference type="InterPro" id="IPR019734">
    <property type="entry name" value="TPR_rpt"/>
</dbReference>
<dbReference type="PANTHER" id="PTHR43895">
    <property type="entry name" value="CALCIUM/CALMODULIN-DEPENDENT PROTEIN KINASE KINASE-RELATED"/>
    <property type="match status" value="1"/>
</dbReference>
<keyword evidence="1 10" id="KW-0723">Serine/threonine-protein kinase</keyword>
<evidence type="ECO:0000256" key="6">
    <source>
        <dbReference type="PROSITE-ProRule" id="PRU00339"/>
    </source>
</evidence>
<dbReference type="SUPFAM" id="SSF56112">
    <property type="entry name" value="Protein kinase-like (PK-like)"/>
    <property type="match status" value="1"/>
</dbReference>
<dbReference type="Pfam" id="PF13374">
    <property type="entry name" value="TPR_10"/>
    <property type="match status" value="1"/>
</dbReference>
<feature type="binding site" evidence="7">
    <location>
        <position position="42"/>
    </location>
    <ligand>
        <name>ATP</name>
        <dbReference type="ChEBI" id="CHEBI:30616"/>
    </ligand>
</feature>
<dbReference type="Gene3D" id="3.40.50.10610">
    <property type="entry name" value="ABC-type transport auxiliary lipoprotein component"/>
    <property type="match status" value="1"/>
</dbReference>
<dbReference type="InterPro" id="IPR011009">
    <property type="entry name" value="Kinase-like_dom_sf"/>
</dbReference>
<dbReference type="SMART" id="SM00028">
    <property type="entry name" value="TPR"/>
    <property type="match status" value="4"/>
</dbReference>
<dbReference type="PANTHER" id="PTHR43895:SF150">
    <property type="entry name" value="SERINE_THREONINE-PROTEIN KINASE STK11"/>
    <property type="match status" value="1"/>
</dbReference>
<dbReference type="GO" id="GO:0004674">
    <property type="term" value="F:protein serine/threonine kinase activity"/>
    <property type="evidence" value="ECO:0007669"/>
    <property type="project" value="UniProtKB-KW"/>
</dbReference>
<dbReference type="InterPro" id="IPR000719">
    <property type="entry name" value="Prot_kinase_dom"/>
</dbReference>
<proteinExistence type="predicted"/>
<dbReference type="InterPro" id="IPR008271">
    <property type="entry name" value="Ser/Thr_kinase_AS"/>
</dbReference>
<dbReference type="Gene3D" id="1.10.510.10">
    <property type="entry name" value="Transferase(Phosphotransferase) domain 1"/>
    <property type="match status" value="1"/>
</dbReference>
<dbReference type="SMART" id="SM00220">
    <property type="entry name" value="S_TKc"/>
    <property type="match status" value="1"/>
</dbReference>
<evidence type="ECO:0000313" key="10">
    <source>
        <dbReference type="EMBL" id="PWK48610.1"/>
    </source>
</evidence>
<keyword evidence="6" id="KW-0802">TPR repeat</keyword>
<keyword evidence="8" id="KW-0472">Membrane</keyword>
<dbReference type="GO" id="GO:0007165">
    <property type="term" value="P:signal transduction"/>
    <property type="evidence" value="ECO:0007669"/>
    <property type="project" value="TreeGrafter"/>
</dbReference>
<evidence type="ECO:0000256" key="2">
    <source>
        <dbReference type="ARBA" id="ARBA00022679"/>
    </source>
</evidence>
<keyword evidence="8" id="KW-0812">Transmembrane</keyword>
<dbReference type="Proteomes" id="UP000245790">
    <property type="component" value="Unassembled WGS sequence"/>
</dbReference>